<dbReference type="EMBL" id="LR798288">
    <property type="protein sequence ID" value="CAB5221013.1"/>
    <property type="molecule type" value="Genomic_DNA"/>
</dbReference>
<protein>
    <submittedName>
        <fullName evidence="1">Uncharacterized protein</fullName>
    </submittedName>
</protein>
<gene>
    <name evidence="1" type="ORF">UFOVP247_70</name>
</gene>
<accession>A0A6J7X169</accession>
<sequence length="64" mass="7309">MSRKFEVTAVKTYANEINADKAVAKSGFSDLRHFIMERDGRFFPVFIGQEAIQRGVHFQFNVVG</sequence>
<organism evidence="1">
    <name type="scientific">uncultured Caudovirales phage</name>
    <dbReference type="NCBI Taxonomy" id="2100421"/>
    <lineage>
        <taxon>Viruses</taxon>
        <taxon>Duplodnaviria</taxon>
        <taxon>Heunggongvirae</taxon>
        <taxon>Uroviricota</taxon>
        <taxon>Caudoviricetes</taxon>
        <taxon>Peduoviridae</taxon>
        <taxon>Maltschvirus</taxon>
        <taxon>Maltschvirus maltsch</taxon>
    </lineage>
</organism>
<proteinExistence type="predicted"/>
<name>A0A6J7X169_9CAUD</name>
<reference evidence="1" key="1">
    <citation type="submission" date="2020-05" db="EMBL/GenBank/DDBJ databases">
        <authorList>
            <person name="Chiriac C."/>
            <person name="Salcher M."/>
            <person name="Ghai R."/>
            <person name="Kavagutti S V."/>
        </authorList>
    </citation>
    <scope>NUCLEOTIDE SEQUENCE</scope>
</reference>
<evidence type="ECO:0000313" key="1">
    <source>
        <dbReference type="EMBL" id="CAB5221013.1"/>
    </source>
</evidence>